<dbReference type="WBParaSite" id="PSAMB.scaffold19639size798.g37923.t1">
    <property type="protein sequence ID" value="PSAMB.scaffold19639size798.g37923.t1"/>
    <property type="gene ID" value="PSAMB.scaffold19639size798.g37923"/>
</dbReference>
<organism evidence="1 2">
    <name type="scientific">Plectus sambesii</name>
    <dbReference type="NCBI Taxonomy" id="2011161"/>
    <lineage>
        <taxon>Eukaryota</taxon>
        <taxon>Metazoa</taxon>
        <taxon>Ecdysozoa</taxon>
        <taxon>Nematoda</taxon>
        <taxon>Chromadorea</taxon>
        <taxon>Plectida</taxon>
        <taxon>Plectina</taxon>
        <taxon>Plectoidea</taxon>
        <taxon>Plectidae</taxon>
        <taxon>Plectus</taxon>
    </lineage>
</organism>
<evidence type="ECO:0000313" key="1">
    <source>
        <dbReference type="Proteomes" id="UP000887566"/>
    </source>
</evidence>
<dbReference type="AlphaFoldDB" id="A0A914VHF6"/>
<protein>
    <submittedName>
        <fullName evidence="2">Uncharacterized protein</fullName>
    </submittedName>
</protein>
<accession>A0A914VHF6</accession>
<reference evidence="2" key="1">
    <citation type="submission" date="2022-11" db="UniProtKB">
        <authorList>
            <consortium name="WormBaseParasite"/>
        </authorList>
    </citation>
    <scope>IDENTIFICATION</scope>
</reference>
<evidence type="ECO:0000313" key="2">
    <source>
        <dbReference type="WBParaSite" id="PSAMB.scaffold19639size798.g37923.t1"/>
    </source>
</evidence>
<keyword evidence="1" id="KW-1185">Reference proteome</keyword>
<sequence>MALKSTGATAIVRERFAARAVL</sequence>
<proteinExistence type="predicted"/>
<name>A0A914VHF6_9BILA</name>
<dbReference type="Proteomes" id="UP000887566">
    <property type="component" value="Unplaced"/>
</dbReference>